<dbReference type="InterPro" id="IPR003599">
    <property type="entry name" value="Ig_sub"/>
</dbReference>
<feature type="region of interest" description="Disordered" evidence="4">
    <location>
        <begin position="1357"/>
        <end position="1442"/>
    </location>
</feature>
<feature type="region of interest" description="Disordered" evidence="4">
    <location>
        <begin position="613"/>
        <end position="640"/>
    </location>
</feature>
<dbReference type="InterPro" id="IPR036179">
    <property type="entry name" value="Ig-like_dom_sf"/>
</dbReference>
<evidence type="ECO:0000313" key="7">
    <source>
        <dbReference type="Proteomes" id="UP000466442"/>
    </source>
</evidence>
<feature type="domain" description="Ig-like" evidence="5">
    <location>
        <begin position="1795"/>
        <end position="1883"/>
    </location>
</feature>
<feature type="domain" description="Ig-like" evidence="5">
    <location>
        <begin position="277"/>
        <end position="367"/>
    </location>
</feature>
<feature type="domain" description="Ig-like" evidence="5">
    <location>
        <begin position="184"/>
        <end position="270"/>
    </location>
</feature>
<dbReference type="GO" id="GO:0031430">
    <property type="term" value="C:M band"/>
    <property type="evidence" value="ECO:0007669"/>
    <property type="project" value="UniProtKB-ARBA"/>
</dbReference>
<accession>A0A8S9X2P4</accession>
<feature type="region of interest" description="Disordered" evidence="4">
    <location>
        <begin position="1097"/>
        <end position="1320"/>
    </location>
</feature>
<feature type="region of interest" description="Disordered" evidence="4">
    <location>
        <begin position="92"/>
        <end position="112"/>
    </location>
</feature>
<evidence type="ECO:0000256" key="4">
    <source>
        <dbReference type="SAM" id="MobiDB-lite"/>
    </source>
</evidence>
<dbReference type="InterPro" id="IPR013098">
    <property type="entry name" value="Ig_I-set"/>
</dbReference>
<feature type="compositionally biased region" description="Basic and acidic residues" evidence="4">
    <location>
        <begin position="1357"/>
        <end position="1369"/>
    </location>
</feature>
<dbReference type="GO" id="GO:0098632">
    <property type="term" value="F:cell-cell adhesion mediator activity"/>
    <property type="evidence" value="ECO:0007669"/>
    <property type="project" value="TreeGrafter"/>
</dbReference>
<keyword evidence="2" id="KW-1015">Disulfide bond</keyword>
<dbReference type="GO" id="GO:0070593">
    <property type="term" value="P:dendrite self-avoidance"/>
    <property type="evidence" value="ECO:0007669"/>
    <property type="project" value="TreeGrafter"/>
</dbReference>
<feature type="compositionally biased region" description="Low complexity" evidence="4">
    <location>
        <begin position="882"/>
        <end position="896"/>
    </location>
</feature>
<evidence type="ECO:0000256" key="2">
    <source>
        <dbReference type="ARBA" id="ARBA00023157"/>
    </source>
</evidence>
<dbReference type="OrthoDB" id="6630201at2759"/>
<feature type="compositionally biased region" description="Basic and acidic residues" evidence="4">
    <location>
        <begin position="839"/>
        <end position="851"/>
    </location>
</feature>
<dbReference type="EMBL" id="WIXP02000012">
    <property type="protein sequence ID" value="KAF6202346.1"/>
    <property type="molecule type" value="Genomic_DNA"/>
</dbReference>
<feature type="compositionally biased region" description="Pro residues" evidence="4">
    <location>
        <begin position="898"/>
        <end position="909"/>
    </location>
</feature>
<feature type="compositionally biased region" description="Low complexity" evidence="4">
    <location>
        <begin position="1742"/>
        <end position="1760"/>
    </location>
</feature>
<dbReference type="GO" id="GO:0005886">
    <property type="term" value="C:plasma membrane"/>
    <property type="evidence" value="ECO:0007669"/>
    <property type="project" value="TreeGrafter"/>
</dbReference>
<name>A0A8S9X2P4_APOLU</name>
<dbReference type="SMART" id="SM00408">
    <property type="entry name" value="IGc2"/>
    <property type="match status" value="3"/>
</dbReference>
<dbReference type="GO" id="GO:0045214">
    <property type="term" value="P:sarcomere organization"/>
    <property type="evidence" value="ECO:0007669"/>
    <property type="project" value="UniProtKB-ARBA"/>
</dbReference>
<feature type="compositionally biased region" description="Low complexity" evidence="4">
    <location>
        <begin position="1387"/>
        <end position="1400"/>
    </location>
</feature>
<feature type="region of interest" description="Disordered" evidence="4">
    <location>
        <begin position="143"/>
        <end position="167"/>
    </location>
</feature>
<evidence type="ECO:0000256" key="3">
    <source>
        <dbReference type="ARBA" id="ARBA00023319"/>
    </source>
</evidence>
<dbReference type="Gene3D" id="2.60.40.10">
    <property type="entry name" value="Immunoglobulins"/>
    <property type="match status" value="4"/>
</dbReference>
<gene>
    <name evidence="6" type="ORF">GE061_004744</name>
</gene>
<feature type="region of interest" description="Disordered" evidence="4">
    <location>
        <begin position="811"/>
        <end position="909"/>
    </location>
</feature>
<feature type="compositionally biased region" description="Basic and acidic residues" evidence="4">
    <location>
        <begin position="143"/>
        <end position="153"/>
    </location>
</feature>
<feature type="compositionally biased region" description="Polar residues" evidence="4">
    <location>
        <begin position="1304"/>
        <end position="1320"/>
    </location>
</feature>
<dbReference type="PANTHER" id="PTHR10075">
    <property type="entry name" value="BASIGIN RELATED"/>
    <property type="match status" value="1"/>
</dbReference>
<feature type="region of interest" description="Disordered" evidence="4">
    <location>
        <begin position="1658"/>
        <end position="1772"/>
    </location>
</feature>
<comment type="caution">
    <text evidence="6">The sequence shown here is derived from an EMBL/GenBank/DDBJ whole genome shotgun (WGS) entry which is preliminary data.</text>
</comment>
<feature type="compositionally biased region" description="Polar residues" evidence="4">
    <location>
        <begin position="1238"/>
        <end position="1252"/>
    </location>
</feature>
<dbReference type="GO" id="GO:0007411">
    <property type="term" value="P:axon guidance"/>
    <property type="evidence" value="ECO:0007669"/>
    <property type="project" value="TreeGrafter"/>
</dbReference>
<dbReference type="PROSITE" id="PS50835">
    <property type="entry name" value="IG_LIKE"/>
    <property type="match status" value="3"/>
</dbReference>
<dbReference type="FunFam" id="2.60.40.10:FF:000519">
    <property type="entry name" value="Muscle M-line assembly protein unc-89"/>
    <property type="match status" value="1"/>
</dbReference>
<evidence type="ECO:0000256" key="1">
    <source>
        <dbReference type="ARBA" id="ARBA00004657"/>
    </source>
</evidence>
<sequence length="1914" mass="209964">MFNEQPVSGKEFLVSTSGNRQVLHLPAVSKAQVGKICCIAENEAGRASCVANVTITEPSIDTLLPSLNDLNLDSGKFEMKRAVFMQSSTSSKFSSSTITSSGGGEPSVSVQSSLAKTEIASHKIGDQPTVQVESHKTSDYKNIDGVESKEETSSVKTNLEKSPSGGVIKSPSGLVIQKRKDVPPKFINPLQGCIVDQGVDVTLNAIVEGHPPPELEWSRNGGPLPQDAETSYNKGRAELKLFNVKTQQGGRYTCIATNPSGTASSAADVVVKKSSFPPVMGRRLQARTAVVGERVALEVEVTGTPTPTVSWFKDGQPIRPTSTAYRILNQGNCSTLVIDKVDHIHTGQFGAMATNSAGEARSTADLLVVDPPSQPQPPSGPVFSDLVGMKSELTRTSQLPGKEIITTHALPGGGEVVVSESFKAEQQMSMKVEKSSVTNIDDFLEFKRSGTSSEEQKKSTVKVTEVVLPSSLDAVRSSVVEAPKPLFDMAKYELPKPSVAPLQSSQPSAFHVPKPTFDASKIESVQHQKSTTVSSVVYEAPKPQEPTPFELFQPQPYVPLQPKPQPTFQPLQLAQPQPMFQPVQPQMYAEPQNDDLVTESISKKSSLNFFKSLIKDSEAQPPKPEVKPKEEFKPPKPSVFSETITFQSSGFEKQWKSDEFVEPFHLEPGPPPEMGYIPKTQAPPPKEHLSDRVKRLEESQRDLSFSEIPSGGVMIFPRAGRETPQSPMKTPSTPVLERKQSSSLWENKKEVKEEFIMPQKAEPSGLMDSTIGGILRPGADIPLRPTSPRPSAEGVSMEKLWSAKKEESHFSRIENDIPSPSPRLGADRVVSPLPSADGRAMDKLWAHKHQESSLTSVWPPPGVEMDSSTTTSVTERSEFKKSSQFSSVSSSSFSSVLPPMPAQAIPPPIESPQTGNIIYVAEAHATHRANVNTFSKKSDFFESSQQQSEVVTETNITPAEAKKIWTAPVESPKPLPKHEFKPVKIPSPAVPIDDGIRLEPGPPPEIAFATPPPAEGVRRQSYVEMMEHEIEKDLDKEPTKRLVGAVRTIPPPPLKRESSVESQKSIQMEKILITNNKVERRANSFCDESFKSFPVLEPFPFKPEQGSPSPVKYSTLPRPTKFKKQCTESDYESDLEGARIKPRWTPIQSDTEDPHYRKVKPPSSSGQPKRAQSEQPEPSPPSSYSSPPVTFSTRVTSSSQSFKQSQQIETKSIESRQIKQFESSQQEAVQLKPGSPPQYLQTKPESQFQPSKPDSPKIKKRPTPTDSGYMADTDEPRISRQKTTSHRSEKSIVQSTFKQEKKTVSSGQYQDATQQISSSSSFQALEPFPFKPSVATEMSSPKVPLASPSKFVKGEFRESDYESDYEKNARIPPIWTPTQSGFKPVAKPEFSPAPAPAFEAPKPKFEPIEKQTSASNVKILRPQPQHFFDLKPGSPPEMRYAPPLSAVETSNSMSFAESTASSHRVVSVQQRTQVINFEQKQSRQQASLPSKIVPKGEAKWLSDSDSEVKSAVEVKAEEKRLQRVEEMRRRFSGERSQSLMDLKPGEPPQFDYAPPIVPPAAATVANKHMSEMTSTFKSKAQQFVSDIVTDVKQNGHVPSMPKPTSMAVAKQENGDPQVYREESRLAEHGTKCIDPDTGLIYFKYDFGYEFGVVLPGEGGKPGSSIKAKAITTSKPSEREDGSIEVPVIHETTASADSPFGQKMKKQQQHKSVKWDPTSESEMSDLEEARRKGISQGPRISYPNTPSPMSASPAPSPYTAAGHDQGAPNWASGASPLSSPVVVNAMLHSESPKKSPVFITPLRDIAVVSGLTARFECIVQSEPPPSVSWSKDGRVIEPSLNHDIQFRNGVCRLTIPQAYNYDAGDYSCTATNNLGSQITSATLQVTEWQPPRFSPVEWSEVLRQPSRHPSVTEGK</sequence>
<comment type="subcellular location">
    <subcellularLocation>
        <location evidence="1">Cytoplasm</location>
        <location evidence="1">Myofibril</location>
    </subcellularLocation>
</comment>
<dbReference type="InterPro" id="IPR013783">
    <property type="entry name" value="Ig-like_fold"/>
</dbReference>
<reference evidence="6" key="1">
    <citation type="journal article" date="2021" name="Mol. Ecol. Resour.">
        <title>Apolygus lucorum genome provides insights into omnivorousness and mesophyll feeding.</title>
        <authorList>
            <person name="Liu Y."/>
            <person name="Liu H."/>
            <person name="Wang H."/>
            <person name="Huang T."/>
            <person name="Liu B."/>
            <person name="Yang B."/>
            <person name="Yin L."/>
            <person name="Li B."/>
            <person name="Zhang Y."/>
            <person name="Zhang S."/>
            <person name="Jiang F."/>
            <person name="Zhang X."/>
            <person name="Ren Y."/>
            <person name="Wang B."/>
            <person name="Wang S."/>
            <person name="Lu Y."/>
            <person name="Wu K."/>
            <person name="Fan W."/>
            <person name="Wang G."/>
        </authorList>
    </citation>
    <scope>NUCLEOTIDE SEQUENCE</scope>
    <source>
        <strain evidence="6">12Hb</strain>
    </source>
</reference>
<protein>
    <recommendedName>
        <fullName evidence="5">Ig-like domain-containing protein</fullName>
    </recommendedName>
</protein>
<feature type="region of interest" description="Disordered" evidence="4">
    <location>
        <begin position="544"/>
        <end position="570"/>
    </location>
</feature>
<dbReference type="FunFam" id="2.60.40.10:FF:000032">
    <property type="entry name" value="palladin isoform X1"/>
    <property type="match status" value="1"/>
</dbReference>
<dbReference type="Pfam" id="PF07679">
    <property type="entry name" value="I-set"/>
    <property type="match status" value="3"/>
</dbReference>
<dbReference type="FunFam" id="2.60.40.10:FF:000107">
    <property type="entry name" value="Myosin, light chain kinase a"/>
    <property type="match status" value="1"/>
</dbReference>
<dbReference type="SMART" id="SM00409">
    <property type="entry name" value="IG"/>
    <property type="match status" value="3"/>
</dbReference>
<dbReference type="PANTHER" id="PTHR10075:SF101">
    <property type="entry name" value="ZWEI IG DOMAIN PROTEIN ZIG-3"/>
    <property type="match status" value="1"/>
</dbReference>
<dbReference type="SUPFAM" id="SSF48726">
    <property type="entry name" value="Immunoglobulin"/>
    <property type="match status" value="4"/>
</dbReference>
<evidence type="ECO:0000313" key="6">
    <source>
        <dbReference type="EMBL" id="KAF6202346.1"/>
    </source>
</evidence>
<feature type="region of interest" description="Disordered" evidence="4">
    <location>
        <begin position="662"/>
        <end position="799"/>
    </location>
</feature>
<feature type="region of interest" description="Disordered" evidence="4">
    <location>
        <begin position="119"/>
        <end position="138"/>
    </location>
</feature>
<dbReference type="InterPro" id="IPR003598">
    <property type="entry name" value="Ig_sub2"/>
</dbReference>
<feature type="compositionally biased region" description="Low complexity" evidence="4">
    <location>
        <begin position="1197"/>
        <end position="1207"/>
    </location>
</feature>
<organism evidence="6 7">
    <name type="scientific">Apolygus lucorum</name>
    <name type="common">Small green plant bug</name>
    <name type="synonym">Lygocoris lucorum</name>
    <dbReference type="NCBI Taxonomy" id="248454"/>
    <lineage>
        <taxon>Eukaryota</taxon>
        <taxon>Metazoa</taxon>
        <taxon>Ecdysozoa</taxon>
        <taxon>Arthropoda</taxon>
        <taxon>Hexapoda</taxon>
        <taxon>Insecta</taxon>
        <taxon>Pterygota</taxon>
        <taxon>Neoptera</taxon>
        <taxon>Paraneoptera</taxon>
        <taxon>Hemiptera</taxon>
        <taxon>Heteroptera</taxon>
        <taxon>Panheteroptera</taxon>
        <taxon>Cimicomorpha</taxon>
        <taxon>Miridae</taxon>
        <taxon>Mirini</taxon>
        <taxon>Apolygus</taxon>
    </lineage>
</organism>
<keyword evidence="7" id="KW-1185">Reference proteome</keyword>
<feature type="compositionally biased region" description="Basic residues" evidence="4">
    <location>
        <begin position="1702"/>
        <end position="1711"/>
    </location>
</feature>
<dbReference type="GO" id="GO:0007156">
    <property type="term" value="P:homophilic cell adhesion via plasma membrane adhesion molecules"/>
    <property type="evidence" value="ECO:0007669"/>
    <property type="project" value="TreeGrafter"/>
</dbReference>
<feature type="compositionally biased region" description="Basic and acidic residues" evidence="4">
    <location>
        <begin position="613"/>
        <end position="634"/>
    </location>
</feature>
<feature type="compositionally biased region" description="Basic and acidic residues" evidence="4">
    <location>
        <begin position="685"/>
        <end position="701"/>
    </location>
</feature>
<feature type="compositionally biased region" description="Pro residues" evidence="4">
    <location>
        <begin position="556"/>
        <end position="567"/>
    </location>
</feature>
<evidence type="ECO:0000259" key="5">
    <source>
        <dbReference type="PROSITE" id="PS50835"/>
    </source>
</evidence>
<feature type="compositionally biased region" description="Basic and acidic residues" evidence="4">
    <location>
        <begin position="736"/>
        <end position="755"/>
    </location>
</feature>
<dbReference type="Proteomes" id="UP000466442">
    <property type="component" value="Linkage Group LG12"/>
</dbReference>
<dbReference type="InterPro" id="IPR007110">
    <property type="entry name" value="Ig-like_dom"/>
</dbReference>
<feature type="compositionally biased region" description="Polar residues" evidence="4">
    <location>
        <begin position="723"/>
        <end position="733"/>
    </location>
</feature>
<proteinExistence type="predicted"/>
<dbReference type="GO" id="GO:0030424">
    <property type="term" value="C:axon"/>
    <property type="evidence" value="ECO:0007669"/>
    <property type="project" value="TreeGrafter"/>
</dbReference>
<keyword evidence="3" id="KW-0393">Immunoglobulin domain</keyword>